<organism evidence="1 2">
    <name type="scientific">Orbilia blumenaviensis</name>
    <dbReference type="NCBI Taxonomy" id="1796055"/>
    <lineage>
        <taxon>Eukaryota</taxon>
        <taxon>Fungi</taxon>
        <taxon>Dikarya</taxon>
        <taxon>Ascomycota</taxon>
        <taxon>Pezizomycotina</taxon>
        <taxon>Orbiliomycetes</taxon>
        <taxon>Orbiliales</taxon>
        <taxon>Orbiliaceae</taxon>
        <taxon>Orbilia</taxon>
    </lineage>
</organism>
<evidence type="ECO:0000313" key="2">
    <source>
        <dbReference type="Proteomes" id="UP001373714"/>
    </source>
</evidence>
<protein>
    <submittedName>
        <fullName evidence="1">Uncharacterized protein</fullName>
    </submittedName>
</protein>
<name>A0AAV9U411_9PEZI</name>
<reference evidence="1 2" key="1">
    <citation type="submission" date="2019-10" db="EMBL/GenBank/DDBJ databases">
        <authorList>
            <person name="Palmer J.M."/>
        </authorList>
    </citation>
    <scope>NUCLEOTIDE SEQUENCE [LARGE SCALE GENOMIC DNA]</scope>
    <source>
        <strain evidence="1 2">TWF730</strain>
    </source>
</reference>
<comment type="caution">
    <text evidence="1">The sequence shown here is derived from an EMBL/GenBank/DDBJ whole genome shotgun (WGS) entry which is preliminary data.</text>
</comment>
<sequence>MPDTDLNAEKGAWKSGEVGAKIGEIGRKIWDAFSDFEKKKDEFPRHLVGRLMEEFPNMNVAVFHDQRSKYYFVNGSHYHFELSGPLWLSFGYEAWVFESGYLHRYGDAGWENWTFGGNYYYQEDRHEEVVFGTRWPKHKEPESIISHETHKIPTGTVNIRMETPEPEIYYETNPLILYNLFSGKSDEFMRAHLNHNAQRWRPDGWWDSHPFGTREGGRSGTIKYYDSEERVLGNEEREEVQREKEIAEKIKEMMEKWGKIPIPSVRGIMA</sequence>
<evidence type="ECO:0000313" key="1">
    <source>
        <dbReference type="EMBL" id="KAK6332687.1"/>
    </source>
</evidence>
<proteinExistence type="predicted"/>
<dbReference type="EMBL" id="JAVHNS010000017">
    <property type="protein sequence ID" value="KAK6332687.1"/>
    <property type="molecule type" value="Genomic_DNA"/>
</dbReference>
<accession>A0AAV9U411</accession>
<gene>
    <name evidence="1" type="ORF">TWF730_004346</name>
</gene>
<keyword evidence="2" id="KW-1185">Reference proteome</keyword>
<dbReference type="Proteomes" id="UP001373714">
    <property type="component" value="Unassembled WGS sequence"/>
</dbReference>
<dbReference type="AlphaFoldDB" id="A0AAV9U411"/>